<feature type="domain" description="2Fe-2S ferredoxin-type" evidence="7">
    <location>
        <begin position="229"/>
        <end position="316"/>
    </location>
</feature>
<dbReference type="PROSITE" id="PS00197">
    <property type="entry name" value="2FE2S_FER_1"/>
    <property type="match status" value="1"/>
</dbReference>
<dbReference type="PRINTS" id="PR00409">
    <property type="entry name" value="PHDIOXRDTASE"/>
</dbReference>
<dbReference type="InterPro" id="IPR050415">
    <property type="entry name" value="MRET"/>
</dbReference>
<evidence type="ECO:0000256" key="1">
    <source>
        <dbReference type="ARBA" id="ARBA00022630"/>
    </source>
</evidence>
<feature type="domain" description="FAD-binding FR-type" evidence="8">
    <location>
        <begin position="1"/>
        <end position="101"/>
    </location>
</feature>
<evidence type="ECO:0000256" key="2">
    <source>
        <dbReference type="ARBA" id="ARBA00022714"/>
    </source>
</evidence>
<dbReference type="Proteomes" id="UP001278050">
    <property type="component" value="Unassembled WGS sequence"/>
</dbReference>
<dbReference type="GO" id="GO:0046872">
    <property type="term" value="F:metal ion binding"/>
    <property type="evidence" value="ECO:0007669"/>
    <property type="project" value="UniProtKB-KW"/>
</dbReference>
<dbReference type="InterPro" id="IPR017927">
    <property type="entry name" value="FAD-bd_FR_type"/>
</dbReference>
<dbReference type="Gene3D" id="2.40.30.10">
    <property type="entry name" value="Translation factors"/>
    <property type="match status" value="1"/>
</dbReference>
<keyword evidence="4 9" id="KW-0560">Oxidoreductase</keyword>
<dbReference type="EMBL" id="FNAE01000013">
    <property type="protein sequence ID" value="SDF91016.1"/>
    <property type="molecule type" value="Genomic_DNA"/>
</dbReference>
<keyword evidence="6" id="KW-0411">Iron-sulfur</keyword>
<sequence length="316" mass="34345">MIEVIIRAMRLEAEGILGLELVATDGAELPPFEAGAHIDLHLPNGLIRQYSLCNDPRERHRYRIAVLRDAASRGGSQAVHERLRIGQRLSIGAPRNLFALDEQAPHSLLLAGGIGITPLLSMAWRLHALGAEFDLHQCVRSGRLAAFAERLASAPFAACTHLHCDDGGAEQKLDLPSLLAAEPPGSQLYVCGPNGFMEYVLDTARAMGWAEERLHREYFAAPEAESGGGAFTLRIASSGQELQVPEDRSALEVLEEAGFDIPVSCGQGICGTCLTRVLDGQPEHRDLFLSDEEKTRNDQFTPCCSRSRSACLVVDL</sequence>
<dbReference type="InterPro" id="IPR017938">
    <property type="entry name" value="Riboflavin_synthase-like_b-brl"/>
</dbReference>
<dbReference type="AlphaFoldDB" id="A0A1G7PXN2"/>
<dbReference type="SUPFAM" id="SSF63380">
    <property type="entry name" value="Riboflavin synthase domain-like"/>
    <property type="match status" value="1"/>
</dbReference>
<keyword evidence="3" id="KW-0479">Metal-binding</keyword>
<gene>
    <name evidence="10" type="ORF">SAMN05216575_11387</name>
    <name evidence="9" type="ORF">SIM71_17875</name>
</gene>
<evidence type="ECO:0000313" key="12">
    <source>
        <dbReference type="Proteomes" id="UP001278050"/>
    </source>
</evidence>
<keyword evidence="1" id="KW-0285">Flavoprotein</keyword>
<protein>
    <submittedName>
        <fullName evidence="9">PDR/VanB family oxidoreductase</fullName>
        <ecNumber evidence="9">1.-.-.-</ecNumber>
    </submittedName>
    <submittedName>
        <fullName evidence="10">Vanillate O-demethylase ferredoxin subunit</fullName>
    </submittedName>
</protein>
<dbReference type="RefSeq" id="WP_074682534.1">
    <property type="nucleotide sequence ID" value="NZ_CBCSET010000013.1"/>
</dbReference>
<dbReference type="InterPro" id="IPR012675">
    <property type="entry name" value="Beta-grasp_dom_sf"/>
</dbReference>
<dbReference type="PROSITE" id="PS51085">
    <property type="entry name" value="2FE2S_FER_2"/>
    <property type="match status" value="1"/>
</dbReference>
<reference evidence="9 12" key="2">
    <citation type="submission" date="2023-11" db="EMBL/GenBank/DDBJ databases">
        <title>MicrobeMod: A computational toolkit for identifying prokaryotic methylation and restriction-modification with nanopore sequencing.</title>
        <authorList>
            <person name="Crits-Christoph A."/>
            <person name="Kang S.C."/>
            <person name="Lee H."/>
            <person name="Ostrov N."/>
        </authorList>
    </citation>
    <scope>NUCLEOTIDE SEQUENCE [LARGE SCALE GENOMIC DNA]</scope>
    <source>
        <strain evidence="9 12">ATCC BAA-571</strain>
    </source>
</reference>
<dbReference type="Gene3D" id="3.40.50.80">
    <property type="entry name" value="Nucleotide-binding domain of ferredoxin-NADP reductase (FNR) module"/>
    <property type="match status" value="1"/>
</dbReference>
<dbReference type="PANTHER" id="PTHR47354">
    <property type="entry name" value="NADH OXIDOREDUCTASE HCR"/>
    <property type="match status" value="1"/>
</dbReference>
<dbReference type="CDD" id="cd06185">
    <property type="entry name" value="PDR_like"/>
    <property type="match status" value="1"/>
</dbReference>
<dbReference type="GO" id="GO:0008168">
    <property type="term" value="F:methyltransferase activity"/>
    <property type="evidence" value="ECO:0007669"/>
    <property type="project" value="UniProtKB-KW"/>
</dbReference>
<dbReference type="Gene3D" id="3.10.20.30">
    <property type="match status" value="1"/>
</dbReference>
<keyword evidence="5" id="KW-0408">Iron</keyword>
<evidence type="ECO:0000313" key="11">
    <source>
        <dbReference type="Proteomes" id="UP000182413"/>
    </source>
</evidence>
<reference evidence="10 11" key="1">
    <citation type="submission" date="2016-10" db="EMBL/GenBank/DDBJ databases">
        <authorList>
            <person name="de Groot N.N."/>
        </authorList>
    </citation>
    <scope>NUCLEOTIDE SEQUENCE [LARGE SCALE GENOMIC DNA]</scope>
    <source>
        <strain evidence="10 11">JCM 10630</strain>
    </source>
</reference>
<keyword evidence="2" id="KW-0001">2Fe-2S</keyword>
<dbReference type="GO" id="GO:0032259">
    <property type="term" value="P:methylation"/>
    <property type="evidence" value="ECO:0007669"/>
    <property type="project" value="UniProtKB-KW"/>
</dbReference>
<proteinExistence type="predicted"/>
<evidence type="ECO:0000256" key="3">
    <source>
        <dbReference type="ARBA" id="ARBA00022723"/>
    </source>
</evidence>
<dbReference type="GO" id="GO:0016491">
    <property type="term" value="F:oxidoreductase activity"/>
    <property type="evidence" value="ECO:0007669"/>
    <property type="project" value="UniProtKB-KW"/>
</dbReference>
<evidence type="ECO:0000313" key="9">
    <source>
        <dbReference type="EMBL" id="MDX5993934.1"/>
    </source>
</evidence>
<evidence type="ECO:0000256" key="5">
    <source>
        <dbReference type="ARBA" id="ARBA00023004"/>
    </source>
</evidence>
<dbReference type="Proteomes" id="UP000182413">
    <property type="component" value="Unassembled WGS sequence"/>
</dbReference>
<evidence type="ECO:0000259" key="7">
    <source>
        <dbReference type="PROSITE" id="PS51085"/>
    </source>
</evidence>
<dbReference type="InterPro" id="IPR006058">
    <property type="entry name" value="2Fe2S_fd_BS"/>
</dbReference>
<evidence type="ECO:0000256" key="6">
    <source>
        <dbReference type="ARBA" id="ARBA00023014"/>
    </source>
</evidence>
<accession>A0A1G7PXN2</accession>
<dbReference type="InterPro" id="IPR039261">
    <property type="entry name" value="FNR_nucleotide-bd"/>
</dbReference>
<dbReference type="CDD" id="cd00207">
    <property type="entry name" value="fer2"/>
    <property type="match status" value="1"/>
</dbReference>
<evidence type="ECO:0000313" key="10">
    <source>
        <dbReference type="EMBL" id="SDF91016.1"/>
    </source>
</evidence>
<name>A0A1G7PXN2_9GAMM</name>
<keyword evidence="10" id="KW-0489">Methyltransferase</keyword>
<dbReference type="PROSITE" id="PS51384">
    <property type="entry name" value="FAD_FR"/>
    <property type="match status" value="1"/>
</dbReference>
<keyword evidence="10" id="KW-0808">Transferase</keyword>
<dbReference type="GO" id="GO:0051537">
    <property type="term" value="F:2 iron, 2 sulfur cluster binding"/>
    <property type="evidence" value="ECO:0007669"/>
    <property type="project" value="UniProtKB-KW"/>
</dbReference>
<keyword evidence="12" id="KW-1185">Reference proteome</keyword>
<dbReference type="EMBL" id="JAWXXP010000001">
    <property type="protein sequence ID" value="MDX5993934.1"/>
    <property type="molecule type" value="Genomic_DNA"/>
</dbReference>
<dbReference type="Pfam" id="PF00111">
    <property type="entry name" value="Fer2"/>
    <property type="match status" value="1"/>
</dbReference>
<dbReference type="EC" id="1.-.-.-" evidence="9"/>
<dbReference type="SUPFAM" id="SSF54292">
    <property type="entry name" value="2Fe-2S ferredoxin-like"/>
    <property type="match status" value="1"/>
</dbReference>
<evidence type="ECO:0000259" key="8">
    <source>
        <dbReference type="PROSITE" id="PS51384"/>
    </source>
</evidence>
<dbReference type="InterPro" id="IPR036010">
    <property type="entry name" value="2Fe-2S_ferredoxin-like_sf"/>
</dbReference>
<dbReference type="SUPFAM" id="SSF52343">
    <property type="entry name" value="Ferredoxin reductase-like, C-terminal NADP-linked domain"/>
    <property type="match status" value="1"/>
</dbReference>
<evidence type="ECO:0000256" key="4">
    <source>
        <dbReference type="ARBA" id="ARBA00023002"/>
    </source>
</evidence>
<dbReference type="InterPro" id="IPR001041">
    <property type="entry name" value="2Fe-2S_ferredoxin-type"/>
</dbReference>
<dbReference type="PANTHER" id="PTHR47354:SF1">
    <property type="entry name" value="CARNITINE MONOOXYGENASE REDUCTASE SUBUNIT"/>
    <property type="match status" value="1"/>
</dbReference>
<dbReference type="OrthoDB" id="9801223at2"/>
<organism evidence="10 11">
    <name type="scientific">Ectopseudomonas alcaliphila</name>
    <dbReference type="NCBI Taxonomy" id="101564"/>
    <lineage>
        <taxon>Bacteria</taxon>
        <taxon>Pseudomonadati</taxon>
        <taxon>Pseudomonadota</taxon>
        <taxon>Gammaproteobacteria</taxon>
        <taxon>Pseudomonadales</taxon>
        <taxon>Pseudomonadaceae</taxon>
        <taxon>Ectopseudomonas</taxon>
    </lineage>
</organism>